<evidence type="ECO:0000313" key="2">
    <source>
        <dbReference type="Proteomes" id="UP000029644"/>
    </source>
</evidence>
<proteinExistence type="predicted"/>
<dbReference type="Proteomes" id="UP000029644">
    <property type="component" value="Unassembled WGS sequence"/>
</dbReference>
<organism evidence="1 2">
    <name type="scientific">Algibacter lectus</name>
    <dbReference type="NCBI Taxonomy" id="221126"/>
    <lineage>
        <taxon>Bacteria</taxon>
        <taxon>Pseudomonadati</taxon>
        <taxon>Bacteroidota</taxon>
        <taxon>Flavobacteriia</taxon>
        <taxon>Flavobacteriales</taxon>
        <taxon>Flavobacteriaceae</taxon>
        <taxon>Algibacter</taxon>
    </lineage>
</organism>
<gene>
    <name evidence="1" type="ORF">JCM19300_2222</name>
</gene>
<evidence type="ECO:0008006" key="3">
    <source>
        <dbReference type="Google" id="ProtNLM"/>
    </source>
</evidence>
<protein>
    <recommendedName>
        <fullName evidence="3">VgrG protein</fullName>
    </recommendedName>
</protein>
<dbReference type="EMBL" id="BBNQ01000028">
    <property type="protein sequence ID" value="GAL64993.1"/>
    <property type="molecule type" value="Genomic_DNA"/>
</dbReference>
<reference evidence="1 2" key="1">
    <citation type="journal article" date="2014" name="Genome Announc.">
        <title>Draft Genome Sequences of Marine Flavobacterium Algibacter lectus Strains SS8 and NR4.</title>
        <authorList>
            <person name="Takatani N."/>
            <person name="Nakanishi M."/>
            <person name="Meirelles P."/>
            <person name="Mino S."/>
            <person name="Suda W."/>
            <person name="Oshima K."/>
            <person name="Hattori M."/>
            <person name="Ohkuma M."/>
            <person name="Hosokawa M."/>
            <person name="Miyashita K."/>
            <person name="Thompson F.L."/>
            <person name="Niwa A."/>
            <person name="Sawabe T."/>
            <person name="Sawabe T."/>
        </authorList>
    </citation>
    <scope>NUCLEOTIDE SEQUENCE [LARGE SCALE GENOMIC DNA]</scope>
    <source>
        <strain evidence="1 2">JCM 19300</strain>
    </source>
</reference>
<accession>A0A090VLW4</accession>
<evidence type="ECO:0000313" key="1">
    <source>
        <dbReference type="EMBL" id="GAL64993.1"/>
    </source>
</evidence>
<name>A0A090VLW4_9FLAO</name>
<dbReference type="RefSeq" id="WP_042506864.1">
    <property type="nucleotide sequence ID" value="NZ_BBNQ01000028.1"/>
</dbReference>
<dbReference type="OrthoDB" id="7033094at2"/>
<dbReference type="AlphaFoldDB" id="A0A090VLW4"/>
<sequence length="115" mass="12333">MITISDKNTNIIHFDTVEKTLTISSEEKLFLRSKFIAMYGDNIELHGNATKIVSKNESVIQTGASNIGVLPEGIVIDSKKVDVNGKEEANIVGGKINTNSTGETLISGAIVKLNS</sequence>
<comment type="caution">
    <text evidence="1">The sequence shown here is derived from an EMBL/GenBank/DDBJ whole genome shotgun (WGS) entry which is preliminary data.</text>
</comment>